<dbReference type="PANTHER" id="PTHR43553">
    <property type="entry name" value="HEAVY METAL TRANSPORTER"/>
    <property type="match status" value="1"/>
</dbReference>
<evidence type="ECO:0000256" key="8">
    <source>
        <dbReference type="ARBA" id="ARBA00023136"/>
    </source>
</evidence>
<dbReference type="EMBL" id="CP043641">
    <property type="protein sequence ID" value="QNE36902.1"/>
    <property type="molecule type" value="Genomic_DNA"/>
</dbReference>
<keyword evidence="6 10" id="KW-0067">ATP-binding</keyword>
<evidence type="ECO:0000256" key="3">
    <source>
        <dbReference type="ARBA" id="ARBA00022448"/>
    </source>
</evidence>
<dbReference type="InterPro" id="IPR003439">
    <property type="entry name" value="ABC_transporter-like_ATP-bd"/>
</dbReference>
<comment type="similarity">
    <text evidence="2">Belongs to the ABC transporter superfamily.</text>
</comment>
<dbReference type="PROSITE" id="PS00211">
    <property type="entry name" value="ABC_TRANSPORTER_1"/>
    <property type="match status" value="1"/>
</dbReference>
<dbReference type="GO" id="GO:0042626">
    <property type="term" value="F:ATPase-coupled transmembrane transporter activity"/>
    <property type="evidence" value="ECO:0007669"/>
    <property type="project" value="TreeGrafter"/>
</dbReference>
<keyword evidence="8" id="KW-0472">Membrane</keyword>
<dbReference type="GO" id="GO:0016887">
    <property type="term" value="F:ATP hydrolysis activity"/>
    <property type="evidence" value="ECO:0007669"/>
    <property type="project" value="InterPro"/>
</dbReference>
<dbReference type="AlphaFoldDB" id="A0A7G6YEI7"/>
<evidence type="ECO:0000256" key="2">
    <source>
        <dbReference type="ARBA" id="ARBA00005417"/>
    </source>
</evidence>
<dbReference type="Pfam" id="PF00005">
    <property type="entry name" value="ABC_tran"/>
    <property type="match status" value="1"/>
</dbReference>
<keyword evidence="5" id="KW-0547">Nucleotide-binding</keyword>
<dbReference type="CDD" id="cd03225">
    <property type="entry name" value="ABC_cobalt_CbiO_domain1"/>
    <property type="match status" value="1"/>
</dbReference>
<evidence type="ECO:0000256" key="4">
    <source>
        <dbReference type="ARBA" id="ARBA00022475"/>
    </source>
</evidence>
<protein>
    <submittedName>
        <fullName evidence="10">ABC transporter ATP-binding protein</fullName>
    </submittedName>
</protein>
<evidence type="ECO:0000259" key="9">
    <source>
        <dbReference type="PROSITE" id="PS50893"/>
    </source>
</evidence>
<dbReference type="SMART" id="SM00382">
    <property type="entry name" value="AAA"/>
    <property type="match status" value="1"/>
</dbReference>
<proteinExistence type="inferred from homology"/>
<keyword evidence="3" id="KW-0813">Transport</keyword>
<dbReference type="InterPro" id="IPR027417">
    <property type="entry name" value="P-loop_NTPase"/>
</dbReference>
<evidence type="ECO:0000313" key="10">
    <source>
        <dbReference type="EMBL" id="QNE36902.1"/>
    </source>
</evidence>
<dbReference type="Gene3D" id="3.40.50.300">
    <property type="entry name" value="P-loop containing nucleotide triphosphate hydrolases"/>
    <property type="match status" value="1"/>
</dbReference>
<gene>
    <name evidence="10" type="ORF">F1C12_18470</name>
</gene>
<dbReference type="Proteomes" id="UP000515511">
    <property type="component" value="Chromosome"/>
</dbReference>
<dbReference type="KEGG" id="lse:F1C12_18470"/>
<evidence type="ECO:0000313" key="11">
    <source>
        <dbReference type="Proteomes" id="UP000515511"/>
    </source>
</evidence>
<comment type="subcellular location">
    <subcellularLocation>
        <location evidence="1">Cell membrane</location>
    </subcellularLocation>
</comment>
<sequence length="290" mass="31472">MALVTMRDVSFTYLHAEEAALEGVNLTLEPGLVYGVVGRNASGKSTLCNVIRGIVPHFHDGELTGDVQVLGTSLADWDPAVLSQQIGYVFQNPFTQISGIRDTVFEEIALGLENMGVDRDTMIERVISVVRELGIEGLIAKNPNELSGGQRQKVAFASILAMEADFLVIDEPTSQLDPESSEAIFAIIRRLKERGTSIVLVEHKIDLIAEYADRVIVMERGTVAAEGPAAEVLASPLLEAAGVPQPEVTRVAARLAADGRALERTPITREDARQLIEARVQEVADVHRAR</sequence>
<dbReference type="InterPro" id="IPR017871">
    <property type="entry name" value="ABC_transporter-like_CS"/>
</dbReference>
<evidence type="ECO:0000256" key="5">
    <source>
        <dbReference type="ARBA" id="ARBA00022741"/>
    </source>
</evidence>
<dbReference type="InterPro" id="IPR015856">
    <property type="entry name" value="ABC_transpr_CbiO/EcfA_su"/>
</dbReference>
<name>A0A7G6YEI7_9MICO</name>
<keyword evidence="4" id="KW-1003">Cell membrane</keyword>
<keyword evidence="7" id="KW-1278">Translocase</keyword>
<accession>A0A7G6YEI7</accession>
<evidence type="ECO:0000256" key="7">
    <source>
        <dbReference type="ARBA" id="ARBA00022967"/>
    </source>
</evidence>
<evidence type="ECO:0000256" key="6">
    <source>
        <dbReference type="ARBA" id="ARBA00022840"/>
    </source>
</evidence>
<dbReference type="PROSITE" id="PS50893">
    <property type="entry name" value="ABC_TRANSPORTER_2"/>
    <property type="match status" value="1"/>
</dbReference>
<dbReference type="FunFam" id="3.40.50.300:FF:000224">
    <property type="entry name" value="Energy-coupling factor transporter ATP-binding protein EcfA"/>
    <property type="match status" value="1"/>
</dbReference>
<feature type="domain" description="ABC transporter" evidence="9">
    <location>
        <begin position="4"/>
        <end position="245"/>
    </location>
</feature>
<dbReference type="InterPro" id="IPR050095">
    <property type="entry name" value="ECF_ABC_transporter_ATP-bd"/>
</dbReference>
<dbReference type="PANTHER" id="PTHR43553:SF24">
    <property type="entry name" value="ENERGY-COUPLING FACTOR TRANSPORTER ATP-BINDING PROTEIN ECFA1"/>
    <property type="match status" value="1"/>
</dbReference>
<dbReference type="GO" id="GO:0043190">
    <property type="term" value="C:ATP-binding cassette (ABC) transporter complex"/>
    <property type="evidence" value="ECO:0007669"/>
    <property type="project" value="TreeGrafter"/>
</dbReference>
<reference evidence="11" key="1">
    <citation type="submission" date="2019-09" db="EMBL/GenBank/DDBJ databases">
        <title>Antimicrobial potential of Antarctic Bacteria.</title>
        <authorList>
            <person name="Benaud N."/>
            <person name="Edwards R.J."/>
            <person name="Ferrari B.C."/>
        </authorList>
    </citation>
    <scope>NUCLEOTIDE SEQUENCE [LARGE SCALE GENOMIC DNA]</scope>
    <source>
        <strain evidence="11">INR9</strain>
    </source>
</reference>
<dbReference type="GO" id="GO:0005524">
    <property type="term" value="F:ATP binding"/>
    <property type="evidence" value="ECO:0007669"/>
    <property type="project" value="UniProtKB-KW"/>
</dbReference>
<organism evidence="10 11">
    <name type="scientific">Leifsonia shinshuensis</name>
    <dbReference type="NCBI Taxonomy" id="150026"/>
    <lineage>
        <taxon>Bacteria</taxon>
        <taxon>Bacillati</taxon>
        <taxon>Actinomycetota</taxon>
        <taxon>Actinomycetes</taxon>
        <taxon>Micrococcales</taxon>
        <taxon>Microbacteriaceae</taxon>
        <taxon>Leifsonia</taxon>
    </lineage>
</organism>
<evidence type="ECO:0000256" key="1">
    <source>
        <dbReference type="ARBA" id="ARBA00004236"/>
    </source>
</evidence>
<dbReference type="InterPro" id="IPR003593">
    <property type="entry name" value="AAA+_ATPase"/>
</dbReference>
<dbReference type="SUPFAM" id="SSF52540">
    <property type="entry name" value="P-loop containing nucleoside triphosphate hydrolases"/>
    <property type="match status" value="1"/>
</dbReference>
<dbReference type="RefSeq" id="WP_185276328.1">
    <property type="nucleotide sequence ID" value="NZ_CP043641.1"/>
</dbReference>